<dbReference type="GO" id="GO:0000976">
    <property type="term" value="F:transcription cis-regulatory region binding"/>
    <property type="evidence" value="ECO:0007669"/>
    <property type="project" value="TreeGrafter"/>
</dbReference>
<dbReference type="InterPro" id="IPR028082">
    <property type="entry name" value="Peripla_BP_I"/>
</dbReference>
<dbReference type="OrthoDB" id="9788209at2"/>
<evidence type="ECO:0000313" key="5">
    <source>
        <dbReference type="EMBL" id="RPA59362.1"/>
    </source>
</evidence>
<reference evidence="5 6" key="1">
    <citation type="submission" date="2018-11" db="EMBL/GenBank/DDBJ databases">
        <title>Aerococcus sp. SJQ22, whole genome shotgun sequence.</title>
        <authorList>
            <person name="Sun L."/>
            <person name="Gao X."/>
            <person name="Chen W."/>
            <person name="Huang K."/>
        </authorList>
    </citation>
    <scope>NUCLEOTIDE SEQUENCE [LARGE SCALE GENOMIC DNA]</scope>
    <source>
        <strain evidence="5 6">SJQ22</strain>
    </source>
</reference>
<dbReference type="GO" id="GO:0003700">
    <property type="term" value="F:DNA-binding transcription factor activity"/>
    <property type="evidence" value="ECO:0007669"/>
    <property type="project" value="TreeGrafter"/>
</dbReference>
<keyword evidence="2" id="KW-0238">DNA-binding</keyword>
<keyword evidence="6" id="KW-1185">Reference proteome</keyword>
<keyword evidence="3" id="KW-0804">Transcription</keyword>
<protein>
    <submittedName>
        <fullName evidence="5">LacI family transcriptional regulator</fullName>
    </submittedName>
</protein>
<dbReference type="PANTHER" id="PTHR30146">
    <property type="entry name" value="LACI-RELATED TRANSCRIPTIONAL REPRESSOR"/>
    <property type="match status" value="1"/>
</dbReference>
<dbReference type="InterPro" id="IPR000843">
    <property type="entry name" value="HTH_LacI"/>
</dbReference>
<evidence type="ECO:0000259" key="4">
    <source>
        <dbReference type="PROSITE" id="PS50932"/>
    </source>
</evidence>
<feature type="domain" description="HTH lacI-type" evidence="4">
    <location>
        <begin position="3"/>
        <end position="57"/>
    </location>
</feature>
<dbReference type="EMBL" id="RKMG01000020">
    <property type="protein sequence ID" value="RPA59362.1"/>
    <property type="molecule type" value="Genomic_DNA"/>
</dbReference>
<dbReference type="Gene3D" id="1.10.260.40">
    <property type="entry name" value="lambda repressor-like DNA-binding domains"/>
    <property type="match status" value="1"/>
</dbReference>
<dbReference type="SUPFAM" id="SSF53822">
    <property type="entry name" value="Periplasmic binding protein-like I"/>
    <property type="match status" value="1"/>
</dbReference>
<dbReference type="InterPro" id="IPR010982">
    <property type="entry name" value="Lambda_DNA-bd_dom_sf"/>
</dbReference>
<accession>A0A3N4G9D2</accession>
<evidence type="ECO:0000313" key="6">
    <source>
        <dbReference type="Proteomes" id="UP000273977"/>
    </source>
</evidence>
<proteinExistence type="predicted"/>
<dbReference type="Proteomes" id="UP000273977">
    <property type="component" value="Unassembled WGS sequence"/>
</dbReference>
<comment type="caution">
    <text evidence="5">The sequence shown here is derived from an EMBL/GenBank/DDBJ whole genome shotgun (WGS) entry which is preliminary data.</text>
</comment>
<dbReference type="Pfam" id="PF00356">
    <property type="entry name" value="LacI"/>
    <property type="match status" value="1"/>
</dbReference>
<name>A0A3N4G9D2_9LACT</name>
<dbReference type="Pfam" id="PF00532">
    <property type="entry name" value="Peripla_BP_1"/>
    <property type="match status" value="1"/>
</dbReference>
<organism evidence="5 6">
    <name type="scientific">Aerococcus agrisoli</name>
    <dbReference type="NCBI Taxonomy" id="2487350"/>
    <lineage>
        <taxon>Bacteria</taxon>
        <taxon>Bacillati</taxon>
        <taxon>Bacillota</taxon>
        <taxon>Bacilli</taxon>
        <taxon>Lactobacillales</taxon>
        <taxon>Aerococcaceae</taxon>
        <taxon>Aerococcus</taxon>
    </lineage>
</organism>
<dbReference type="RefSeq" id="WP_123780506.1">
    <property type="nucleotide sequence ID" value="NZ_RKMG01000020.1"/>
</dbReference>
<gene>
    <name evidence="5" type="ORF">EF384_06690</name>
</gene>
<keyword evidence="1" id="KW-0805">Transcription regulation</keyword>
<dbReference type="Gene3D" id="3.40.50.2300">
    <property type="match status" value="2"/>
</dbReference>
<dbReference type="InterPro" id="IPR001761">
    <property type="entry name" value="Peripla_BP/Lac1_sug-bd_dom"/>
</dbReference>
<evidence type="ECO:0000256" key="1">
    <source>
        <dbReference type="ARBA" id="ARBA00023015"/>
    </source>
</evidence>
<dbReference type="PROSITE" id="PS50932">
    <property type="entry name" value="HTH_LACI_2"/>
    <property type="match status" value="1"/>
</dbReference>
<dbReference type="PANTHER" id="PTHR30146:SF109">
    <property type="entry name" value="HTH-TYPE TRANSCRIPTIONAL REGULATOR GALS"/>
    <property type="match status" value="1"/>
</dbReference>
<sequence>MAITIRDVAKRAGVAPSTVSRVIADNPSISEQTKIKVRNIMKEMNYFPNIYAQGLASAHSKTFGLVLPLATDAFYQNPFFPTVLRGINYEMSKHDYSILLSVGLDNDQRQRHIEKIVNGKQVEGLIFLYASKNDPLLRFAQEVQCPAVVIGSPDNSKVHYVDNDNDLIGYQATEALIKKGCERIAYVGGDMNQFFIADRHNGYRRALEANNRIYDPGLVYNDLAFLPTDGYELAQKHLDLKTLDGLVISDELVAQGIKAYLDEQENEKVKTITFSAYKQDGIGVAEDASFINLNSHIIGSRAVDILFEALDPEQASTRFIHEYVAADLHTGK</sequence>
<evidence type="ECO:0000256" key="3">
    <source>
        <dbReference type="ARBA" id="ARBA00023163"/>
    </source>
</evidence>
<dbReference type="SMART" id="SM00354">
    <property type="entry name" value="HTH_LACI"/>
    <property type="match status" value="1"/>
</dbReference>
<dbReference type="CDD" id="cd01392">
    <property type="entry name" value="HTH_LacI"/>
    <property type="match status" value="1"/>
</dbReference>
<dbReference type="SUPFAM" id="SSF47413">
    <property type="entry name" value="lambda repressor-like DNA-binding domains"/>
    <property type="match status" value="1"/>
</dbReference>
<evidence type="ECO:0000256" key="2">
    <source>
        <dbReference type="ARBA" id="ARBA00023125"/>
    </source>
</evidence>
<dbReference type="AlphaFoldDB" id="A0A3N4G9D2"/>